<reference evidence="1 2" key="1">
    <citation type="journal article" date="2023" name="Mol. Phylogenet. Evol.">
        <title>Genome-scale phylogeny and comparative genomics of the fungal order Sordariales.</title>
        <authorList>
            <person name="Hensen N."/>
            <person name="Bonometti L."/>
            <person name="Westerberg I."/>
            <person name="Brannstrom I.O."/>
            <person name="Guillou S."/>
            <person name="Cros-Aarteil S."/>
            <person name="Calhoun S."/>
            <person name="Haridas S."/>
            <person name="Kuo A."/>
            <person name="Mondo S."/>
            <person name="Pangilinan J."/>
            <person name="Riley R."/>
            <person name="LaButti K."/>
            <person name="Andreopoulos B."/>
            <person name="Lipzen A."/>
            <person name="Chen C."/>
            <person name="Yan M."/>
            <person name="Daum C."/>
            <person name="Ng V."/>
            <person name="Clum A."/>
            <person name="Steindorff A."/>
            <person name="Ohm R.A."/>
            <person name="Martin F."/>
            <person name="Silar P."/>
            <person name="Natvig D.O."/>
            <person name="Lalanne C."/>
            <person name="Gautier V."/>
            <person name="Ament-Velasquez S.L."/>
            <person name="Kruys A."/>
            <person name="Hutchinson M.I."/>
            <person name="Powell A.J."/>
            <person name="Barry K."/>
            <person name="Miller A.N."/>
            <person name="Grigoriev I.V."/>
            <person name="Debuchy R."/>
            <person name="Gladieux P."/>
            <person name="Hiltunen Thoren M."/>
            <person name="Johannesson H."/>
        </authorList>
    </citation>
    <scope>NUCLEOTIDE SEQUENCE [LARGE SCALE GENOMIC DNA]</scope>
    <source>
        <strain evidence="1 2">FGSC 10403</strain>
    </source>
</reference>
<keyword evidence="2" id="KW-1185">Reference proteome</keyword>
<dbReference type="AlphaFoldDB" id="A0AAJ0I6D7"/>
<accession>A0AAJ0I6D7</accession>
<protein>
    <submittedName>
        <fullName evidence="1">Uncharacterized protein</fullName>
    </submittedName>
</protein>
<dbReference type="GeneID" id="87870621"/>
<dbReference type="EMBL" id="JAULSX010000005">
    <property type="protein sequence ID" value="KAK3491078.1"/>
    <property type="molecule type" value="Genomic_DNA"/>
</dbReference>
<sequence length="176" mass="19167">MSPACAACQVTSATPPSLSANIQLSHVDPSSRIASFCWAAVFFWTTLSCLNTTHIRHSMPSRQSTLRPLTFPLSPACNGHPMPGRARSIAAYLDLSCPRTSSPYPPPYHIHLSFHSSCQDGKPSHYGCNRRARSVSHTNAQGSFPLLRRVSSPLSALIDKSPPSSFRGISREYRGS</sequence>
<evidence type="ECO:0000313" key="2">
    <source>
        <dbReference type="Proteomes" id="UP001285908"/>
    </source>
</evidence>
<dbReference type="Proteomes" id="UP001285908">
    <property type="component" value="Unassembled WGS sequence"/>
</dbReference>
<gene>
    <name evidence="1" type="ORF">B0T23DRAFT_176046</name>
</gene>
<evidence type="ECO:0000313" key="1">
    <source>
        <dbReference type="EMBL" id="KAK3491078.1"/>
    </source>
</evidence>
<name>A0AAJ0I6D7_9PEZI</name>
<proteinExistence type="predicted"/>
<dbReference type="RefSeq" id="XP_062692261.1">
    <property type="nucleotide sequence ID" value="XM_062832999.1"/>
</dbReference>
<organism evidence="1 2">
    <name type="scientific">Neurospora hispaniola</name>
    <dbReference type="NCBI Taxonomy" id="588809"/>
    <lineage>
        <taxon>Eukaryota</taxon>
        <taxon>Fungi</taxon>
        <taxon>Dikarya</taxon>
        <taxon>Ascomycota</taxon>
        <taxon>Pezizomycotina</taxon>
        <taxon>Sordariomycetes</taxon>
        <taxon>Sordariomycetidae</taxon>
        <taxon>Sordariales</taxon>
        <taxon>Sordariaceae</taxon>
        <taxon>Neurospora</taxon>
    </lineage>
</organism>
<comment type="caution">
    <text evidence="1">The sequence shown here is derived from an EMBL/GenBank/DDBJ whole genome shotgun (WGS) entry which is preliminary data.</text>
</comment>